<keyword evidence="2" id="KW-0503">Monooxygenase</keyword>
<dbReference type="RefSeq" id="WP_284914023.1">
    <property type="nucleotide sequence ID" value="NZ_CP126980.1"/>
</dbReference>
<feature type="domain" description="ABM" evidence="1">
    <location>
        <begin position="2"/>
        <end position="93"/>
    </location>
</feature>
<dbReference type="EC" id="1.-.-.-" evidence="2"/>
<keyword evidence="2" id="KW-0560">Oxidoreductase</keyword>
<dbReference type="InterPro" id="IPR007138">
    <property type="entry name" value="ABM_dom"/>
</dbReference>
<protein>
    <submittedName>
        <fullName evidence="2">Quinol monooxygenase</fullName>
        <ecNumber evidence="2">1.-.-.-</ecNumber>
    </submittedName>
</protein>
<organism evidence="2 3">
    <name type="scientific">Actinoplanes oblitus</name>
    <dbReference type="NCBI Taxonomy" id="3040509"/>
    <lineage>
        <taxon>Bacteria</taxon>
        <taxon>Bacillati</taxon>
        <taxon>Actinomycetota</taxon>
        <taxon>Actinomycetes</taxon>
        <taxon>Micromonosporales</taxon>
        <taxon>Micromonosporaceae</taxon>
        <taxon>Actinoplanes</taxon>
    </lineage>
</organism>
<dbReference type="SUPFAM" id="SSF54909">
    <property type="entry name" value="Dimeric alpha+beta barrel"/>
    <property type="match status" value="1"/>
</dbReference>
<reference evidence="2 3" key="1">
    <citation type="submission" date="2023-06" db="EMBL/GenBank/DDBJ databases">
        <authorList>
            <person name="Yushchuk O."/>
            <person name="Binda E."/>
            <person name="Ruckert-Reed C."/>
            <person name="Fedorenko V."/>
            <person name="Kalinowski J."/>
            <person name="Marinelli F."/>
        </authorList>
    </citation>
    <scope>NUCLEOTIDE SEQUENCE [LARGE SCALE GENOMIC DNA]</scope>
    <source>
        <strain evidence="2 3">NRRL 3884</strain>
    </source>
</reference>
<gene>
    <name evidence="2" type="ORF">ACTOB_004774</name>
</gene>
<sequence>MITCTLSIEVRPGSEERAIDTLSRIERGTRGDAGLIQFIWLRDEADPRRFLLFEQWATQADLDAHLAKDPSLWQQFEPALAGPAVAGRYHPVAQLTQPPRDDEVRDFARDWFDRLSRHEPVERLLPLLSDHDLEMVFPDATMTNEDEFRGWYRTVGEQFADQSHDLESIQVRPVPASADVTCDVVVVWRARQTADDQRIAARARQSWRLSRSPRTGGPVIVSYRVLALDDLAVPA</sequence>
<dbReference type="GO" id="GO:0004497">
    <property type="term" value="F:monooxygenase activity"/>
    <property type="evidence" value="ECO:0007669"/>
    <property type="project" value="UniProtKB-KW"/>
</dbReference>
<dbReference type="Proteomes" id="UP001240150">
    <property type="component" value="Chromosome"/>
</dbReference>
<evidence type="ECO:0000259" key="1">
    <source>
        <dbReference type="PROSITE" id="PS51725"/>
    </source>
</evidence>
<evidence type="ECO:0000313" key="3">
    <source>
        <dbReference type="Proteomes" id="UP001240150"/>
    </source>
</evidence>
<dbReference type="Gene3D" id="3.30.70.100">
    <property type="match status" value="1"/>
</dbReference>
<accession>A0ABY8W4Q3</accession>
<dbReference type="InterPro" id="IPR011008">
    <property type="entry name" value="Dimeric_a/b-barrel"/>
</dbReference>
<proteinExistence type="predicted"/>
<name>A0ABY8W4Q3_9ACTN</name>
<dbReference type="InterPro" id="IPR032710">
    <property type="entry name" value="NTF2-like_dom_sf"/>
</dbReference>
<dbReference type="EMBL" id="CP126980">
    <property type="protein sequence ID" value="WIM92816.1"/>
    <property type="molecule type" value="Genomic_DNA"/>
</dbReference>
<dbReference type="PROSITE" id="PS51725">
    <property type="entry name" value="ABM"/>
    <property type="match status" value="1"/>
</dbReference>
<evidence type="ECO:0000313" key="2">
    <source>
        <dbReference type="EMBL" id="WIM92816.1"/>
    </source>
</evidence>
<dbReference type="Pfam" id="PF03992">
    <property type="entry name" value="ABM"/>
    <property type="match status" value="1"/>
</dbReference>
<keyword evidence="3" id="KW-1185">Reference proteome</keyword>
<dbReference type="SUPFAM" id="SSF54427">
    <property type="entry name" value="NTF2-like"/>
    <property type="match status" value="1"/>
</dbReference>